<dbReference type="EMBL" id="BARS01024988">
    <property type="protein sequence ID" value="GAG13336.1"/>
    <property type="molecule type" value="Genomic_DNA"/>
</dbReference>
<comment type="caution">
    <text evidence="2">The sequence shown here is derived from an EMBL/GenBank/DDBJ whole genome shotgun (WGS) entry which is preliminary data.</text>
</comment>
<dbReference type="InterPro" id="IPR032466">
    <property type="entry name" value="Metal_Hydrolase"/>
</dbReference>
<reference evidence="2" key="1">
    <citation type="journal article" date="2014" name="Front. Microbiol.">
        <title>High frequency of phylogenetically diverse reductive dehalogenase-homologous genes in deep subseafloor sedimentary metagenomes.</title>
        <authorList>
            <person name="Kawai M."/>
            <person name="Futagami T."/>
            <person name="Toyoda A."/>
            <person name="Takaki Y."/>
            <person name="Nishi S."/>
            <person name="Hori S."/>
            <person name="Arai W."/>
            <person name="Tsubouchi T."/>
            <person name="Morono Y."/>
            <person name="Uchiyama I."/>
            <person name="Ito T."/>
            <person name="Fujiyama A."/>
            <person name="Inagaki F."/>
            <person name="Takami H."/>
        </authorList>
    </citation>
    <scope>NUCLEOTIDE SEQUENCE</scope>
    <source>
        <strain evidence="2">Expedition CK06-06</strain>
    </source>
</reference>
<dbReference type="SUPFAM" id="SSF51556">
    <property type="entry name" value="Metallo-dependent hydrolases"/>
    <property type="match status" value="1"/>
</dbReference>
<dbReference type="GO" id="GO:0006046">
    <property type="term" value="P:N-acetylglucosamine catabolic process"/>
    <property type="evidence" value="ECO:0007669"/>
    <property type="project" value="TreeGrafter"/>
</dbReference>
<evidence type="ECO:0000256" key="1">
    <source>
        <dbReference type="ARBA" id="ARBA00022801"/>
    </source>
</evidence>
<keyword evidence="1" id="KW-0378">Hydrolase</keyword>
<sequence>QKMLATVITDHLDLMVSRIKRLANLREQNKLISDVMVGIHVEGPFISPITGFVGAHPTEHVLPATVAHAKDIVAAGNGLIRVVTLAPEHDADFKTTQWLSQQNILVSAGHCNPSVEVLSAAIDAGLSAFTHLGNGCPIDMHRHDNIINRVLAADGLRWIMIIPDGIHLPPSLVRIMIRSIGIERIIAVTDATAAGGMGVGEFSLGSQKVIVEQDGSAWASDRSHLVGSTASMGRVRDVLQNDVGLSKPEIIQITETNPAMALVSK</sequence>
<dbReference type="AlphaFoldDB" id="X0WKW7"/>
<dbReference type="PANTHER" id="PTHR11113">
    <property type="entry name" value="N-ACETYLGLUCOSAMINE-6-PHOSPHATE DEACETYLASE"/>
    <property type="match status" value="1"/>
</dbReference>
<name>X0WKW7_9ZZZZ</name>
<proteinExistence type="predicted"/>
<evidence type="ECO:0000313" key="2">
    <source>
        <dbReference type="EMBL" id="GAG13336.1"/>
    </source>
</evidence>
<evidence type="ECO:0008006" key="3">
    <source>
        <dbReference type="Google" id="ProtNLM"/>
    </source>
</evidence>
<feature type="non-terminal residue" evidence="2">
    <location>
        <position position="1"/>
    </location>
</feature>
<gene>
    <name evidence="2" type="ORF">S01H1_39572</name>
</gene>
<protein>
    <recommendedName>
        <fullName evidence="3">Amidohydrolase-related domain-containing protein</fullName>
    </recommendedName>
</protein>
<dbReference type="Gene3D" id="3.20.20.140">
    <property type="entry name" value="Metal-dependent hydrolases"/>
    <property type="match status" value="1"/>
</dbReference>
<dbReference type="GO" id="GO:0008448">
    <property type="term" value="F:N-acetylglucosamine-6-phosphate deacetylase activity"/>
    <property type="evidence" value="ECO:0007669"/>
    <property type="project" value="TreeGrafter"/>
</dbReference>
<accession>X0WKW7</accession>
<organism evidence="2">
    <name type="scientific">marine sediment metagenome</name>
    <dbReference type="NCBI Taxonomy" id="412755"/>
    <lineage>
        <taxon>unclassified sequences</taxon>
        <taxon>metagenomes</taxon>
        <taxon>ecological metagenomes</taxon>
    </lineage>
</organism>
<dbReference type="PANTHER" id="PTHR11113:SF14">
    <property type="entry name" value="N-ACETYLGLUCOSAMINE-6-PHOSPHATE DEACETYLASE"/>
    <property type="match status" value="1"/>
</dbReference>